<reference evidence="1 2" key="1">
    <citation type="journal article" date="2009" name="Stand. Genomic Sci.">
        <title>Complete genome sequence of Halorhabdus utahensis type strain (AX-2).</title>
        <authorList>
            <person name="Anderson I."/>
            <person name="Tindall B.J."/>
            <person name="Pomrenke H."/>
            <person name="Goker M."/>
            <person name="Lapidus A."/>
            <person name="Nolan M."/>
            <person name="Copeland A."/>
            <person name="Glavina Del Rio T."/>
            <person name="Chen F."/>
            <person name="Tice H."/>
            <person name="Cheng J.F."/>
            <person name="Lucas S."/>
            <person name="Chertkov O."/>
            <person name="Bruce D."/>
            <person name="Brettin T."/>
            <person name="Detter J.C."/>
            <person name="Han C."/>
            <person name="Goodwin L."/>
            <person name="Land M."/>
            <person name="Hauser L."/>
            <person name="Chang Y.J."/>
            <person name="Jeffries C.D."/>
            <person name="Pitluck S."/>
            <person name="Pati A."/>
            <person name="Mavromatis K."/>
            <person name="Ivanova N."/>
            <person name="Ovchinnikova G."/>
            <person name="Chen A."/>
            <person name="Palaniappan K."/>
            <person name="Chain P."/>
            <person name="Rohde M."/>
            <person name="Bristow J."/>
            <person name="Eisen J.A."/>
            <person name="Markowitz V."/>
            <person name="Hugenholtz P."/>
            <person name="Kyrpides N.C."/>
            <person name="Klenk H.P."/>
        </authorList>
    </citation>
    <scope>NUCLEOTIDE SEQUENCE [LARGE SCALE GENOMIC DNA]</scope>
    <source>
        <strain evidence="2">DSM 12940 / JCM 11049 / AX-2</strain>
    </source>
</reference>
<dbReference type="RefSeq" id="WP_015789879.1">
    <property type="nucleotide sequence ID" value="NC_013158.1"/>
</dbReference>
<dbReference type="EMBL" id="CP001687">
    <property type="protein sequence ID" value="ACV12308.1"/>
    <property type="molecule type" value="Genomic_DNA"/>
</dbReference>
<dbReference type="STRING" id="519442.Huta_2141"/>
<dbReference type="GeneID" id="8384435"/>
<evidence type="ECO:0000313" key="2">
    <source>
        <dbReference type="Proteomes" id="UP000002071"/>
    </source>
</evidence>
<dbReference type="AlphaFoldDB" id="C7NU63"/>
<name>C7NU63_HALUD</name>
<dbReference type="eggNOG" id="ENOG502N5T6">
    <property type="taxonomic scope" value="Archaea"/>
</dbReference>
<dbReference type="HOGENOM" id="CLU_1598981_0_0_2"/>
<proteinExistence type="predicted"/>
<organism evidence="1 2">
    <name type="scientific">Halorhabdus utahensis (strain DSM 12940 / JCM 11049 / AX-2)</name>
    <dbReference type="NCBI Taxonomy" id="519442"/>
    <lineage>
        <taxon>Archaea</taxon>
        <taxon>Methanobacteriati</taxon>
        <taxon>Methanobacteriota</taxon>
        <taxon>Stenosarchaea group</taxon>
        <taxon>Halobacteria</taxon>
        <taxon>Halobacteriales</taxon>
        <taxon>Haloarculaceae</taxon>
        <taxon>Halorhabdus</taxon>
    </lineage>
</organism>
<dbReference type="OrthoDB" id="240723at2157"/>
<keyword evidence="2" id="KW-1185">Reference proteome</keyword>
<gene>
    <name evidence="1" type="ordered locus">Huta_2141</name>
</gene>
<dbReference type="Proteomes" id="UP000002071">
    <property type="component" value="Chromosome"/>
</dbReference>
<protein>
    <submittedName>
        <fullName evidence="1">Uncharacterized protein</fullName>
    </submittedName>
</protein>
<dbReference type="KEGG" id="hut:Huta_2141"/>
<evidence type="ECO:0000313" key="1">
    <source>
        <dbReference type="EMBL" id="ACV12308.1"/>
    </source>
</evidence>
<sequence>MRGQSTGSGTTYAVKGEVSSADGYGLYTPDDAKVDQTLEVGGDLQVSGTKNFVQTVDTTGGPKQVAYTAVEAGEPRTETTDVAEMDAGRAEIELPEHFEMVTSEEEPLSVQVTPYAKDQVHPQVVETSTEQIVVEDFGDGPQDYTFSYTVKGVREGFEDQEIVRDP</sequence>
<accession>C7NU63</accession>